<evidence type="ECO:0000313" key="1">
    <source>
        <dbReference type="EMBL" id="KAF2180843.1"/>
    </source>
</evidence>
<keyword evidence="2" id="KW-1185">Reference proteome</keyword>
<gene>
    <name evidence="1" type="ORF">K469DRAFT_692668</name>
</gene>
<accession>A0A6A6DPE3</accession>
<proteinExistence type="predicted"/>
<organism evidence="1 2">
    <name type="scientific">Zopfia rhizophila CBS 207.26</name>
    <dbReference type="NCBI Taxonomy" id="1314779"/>
    <lineage>
        <taxon>Eukaryota</taxon>
        <taxon>Fungi</taxon>
        <taxon>Dikarya</taxon>
        <taxon>Ascomycota</taxon>
        <taxon>Pezizomycotina</taxon>
        <taxon>Dothideomycetes</taxon>
        <taxon>Dothideomycetes incertae sedis</taxon>
        <taxon>Zopfiaceae</taxon>
        <taxon>Zopfia</taxon>
    </lineage>
</organism>
<reference evidence="1" key="1">
    <citation type="journal article" date="2020" name="Stud. Mycol.">
        <title>101 Dothideomycetes genomes: a test case for predicting lifestyles and emergence of pathogens.</title>
        <authorList>
            <person name="Haridas S."/>
            <person name="Albert R."/>
            <person name="Binder M."/>
            <person name="Bloem J."/>
            <person name="Labutti K."/>
            <person name="Salamov A."/>
            <person name="Andreopoulos B."/>
            <person name="Baker S."/>
            <person name="Barry K."/>
            <person name="Bills G."/>
            <person name="Bluhm B."/>
            <person name="Cannon C."/>
            <person name="Castanera R."/>
            <person name="Culley D."/>
            <person name="Daum C."/>
            <person name="Ezra D."/>
            <person name="Gonzalez J."/>
            <person name="Henrissat B."/>
            <person name="Kuo A."/>
            <person name="Liang C."/>
            <person name="Lipzen A."/>
            <person name="Lutzoni F."/>
            <person name="Magnuson J."/>
            <person name="Mondo S."/>
            <person name="Nolan M."/>
            <person name="Ohm R."/>
            <person name="Pangilinan J."/>
            <person name="Park H.-J."/>
            <person name="Ramirez L."/>
            <person name="Alfaro M."/>
            <person name="Sun H."/>
            <person name="Tritt A."/>
            <person name="Yoshinaga Y."/>
            <person name="Zwiers L.-H."/>
            <person name="Turgeon B."/>
            <person name="Goodwin S."/>
            <person name="Spatafora J."/>
            <person name="Crous P."/>
            <person name="Grigoriev I."/>
        </authorList>
    </citation>
    <scope>NUCLEOTIDE SEQUENCE</scope>
    <source>
        <strain evidence="1">CBS 207.26</strain>
    </source>
</reference>
<protein>
    <submittedName>
        <fullName evidence="1">Uncharacterized protein</fullName>
    </submittedName>
</protein>
<evidence type="ECO:0000313" key="2">
    <source>
        <dbReference type="Proteomes" id="UP000800200"/>
    </source>
</evidence>
<dbReference type="AlphaFoldDB" id="A0A6A6DPE3"/>
<dbReference type="EMBL" id="ML994656">
    <property type="protein sequence ID" value="KAF2180843.1"/>
    <property type="molecule type" value="Genomic_DNA"/>
</dbReference>
<name>A0A6A6DPE3_9PEZI</name>
<dbReference type="Proteomes" id="UP000800200">
    <property type="component" value="Unassembled WGS sequence"/>
</dbReference>
<sequence>MAIFVYLPVNEQTDELKNPPPERSSIWPTCVRAAIHGLKPCFDFSLPDLGIHHRTIQCIDRIPSFVLLPSVREIIHSQEQTPGPGCVSIWVIGSSSEPDSKDAEYGWAPLWWLRLVSTMP</sequence>